<evidence type="ECO:0000313" key="2">
    <source>
        <dbReference type="EMBL" id="CAH1635058.1"/>
    </source>
</evidence>
<sequence length="46" mass="5069">MPRYEWASSTGVTPRPHRKPTKHNASVVSRRMCEVTGGPITTPPPP</sequence>
<feature type="region of interest" description="Disordered" evidence="1">
    <location>
        <begin position="1"/>
        <end position="46"/>
    </location>
</feature>
<protein>
    <submittedName>
        <fullName evidence="2">Uncharacterized protein</fullName>
    </submittedName>
</protein>
<proteinExistence type="predicted"/>
<keyword evidence="3" id="KW-1185">Reference proteome</keyword>
<evidence type="ECO:0000256" key="1">
    <source>
        <dbReference type="SAM" id="MobiDB-lite"/>
    </source>
</evidence>
<dbReference type="Proteomes" id="UP001153321">
    <property type="component" value="Chromosome 10"/>
</dbReference>
<name>A0A9P0MYI0_SPOLI</name>
<reference evidence="2" key="1">
    <citation type="submission" date="2022-02" db="EMBL/GenBank/DDBJ databases">
        <authorList>
            <person name="King R."/>
        </authorList>
    </citation>
    <scope>NUCLEOTIDE SEQUENCE</scope>
</reference>
<organism evidence="2 3">
    <name type="scientific">Spodoptera littoralis</name>
    <name type="common">Egyptian cotton leafworm</name>
    <dbReference type="NCBI Taxonomy" id="7109"/>
    <lineage>
        <taxon>Eukaryota</taxon>
        <taxon>Metazoa</taxon>
        <taxon>Ecdysozoa</taxon>
        <taxon>Arthropoda</taxon>
        <taxon>Hexapoda</taxon>
        <taxon>Insecta</taxon>
        <taxon>Pterygota</taxon>
        <taxon>Neoptera</taxon>
        <taxon>Endopterygota</taxon>
        <taxon>Lepidoptera</taxon>
        <taxon>Glossata</taxon>
        <taxon>Ditrysia</taxon>
        <taxon>Noctuoidea</taxon>
        <taxon>Noctuidae</taxon>
        <taxon>Amphipyrinae</taxon>
        <taxon>Spodoptera</taxon>
    </lineage>
</organism>
<gene>
    <name evidence="2" type="ORF">SPLIT_LOCUS420</name>
</gene>
<evidence type="ECO:0000313" key="3">
    <source>
        <dbReference type="Proteomes" id="UP001153321"/>
    </source>
</evidence>
<dbReference type="EMBL" id="LR824541">
    <property type="protein sequence ID" value="CAH1635058.1"/>
    <property type="molecule type" value="Genomic_DNA"/>
</dbReference>
<accession>A0A9P0MYI0</accession>
<dbReference type="AlphaFoldDB" id="A0A9P0MYI0"/>